<evidence type="ECO:0000313" key="3">
    <source>
        <dbReference type="Proteomes" id="UP000319514"/>
    </source>
</evidence>
<dbReference type="PANTHER" id="PTHR48098:SF1">
    <property type="entry name" value="DIACYLGLYCEROL ACYLTRANSFERASE_MYCOLYLTRANSFERASE AG85A"/>
    <property type="match status" value="1"/>
</dbReference>
<keyword evidence="1" id="KW-0812">Transmembrane</keyword>
<dbReference type="Pfam" id="PF00756">
    <property type="entry name" value="Esterase"/>
    <property type="match status" value="1"/>
</dbReference>
<protein>
    <submittedName>
        <fullName evidence="2">Putative esterase</fullName>
    </submittedName>
</protein>
<dbReference type="PANTHER" id="PTHR48098">
    <property type="entry name" value="ENTEROCHELIN ESTERASE-RELATED"/>
    <property type="match status" value="1"/>
</dbReference>
<evidence type="ECO:0000256" key="1">
    <source>
        <dbReference type="SAM" id="Phobius"/>
    </source>
</evidence>
<name>A0A542ZHU6_9MICO</name>
<dbReference type="RefSeq" id="WP_343966330.1">
    <property type="nucleotide sequence ID" value="NZ_BAAAKX010000004.1"/>
</dbReference>
<dbReference type="InterPro" id="IPR050583">
    <property type="entry name" value="Mycobacterial_A85_antigen"/>
</dbReference>
<dbReference type="InterPro" id="IPR000801">
    <property type="entry name" value="Esterase-like"/>
</dbReference>
<dbReference type="SUPFAM" id="SSF53474">
    <property type="entry name" value="alpha/beta-Hydrolases"/>
    <property type="match status" value="1"/>
</dbReference>
<reference evidence="2 3" key="1">
    <citation type="submission" date="2019-06" db="EMBL/GenBank/DDBJ databases">
        <title>Sequencing the genomes of 1000 actinobacteria strains.</title>
        <authorList>
            <person name="Klenk H.-P."/>
        </authorList>
    </citation>
    <scope>NUCLEOTIDE SEQUENCE [LARGE SCALE GENOMIC DNA]</scope>
    <source>
        <strain evidence="2 3">DSM 18082</strain>
    </source>
</reference>
<organism evidence="2 3">
    <name type="scientific">Oryzihumus leptocrescens</name>
    <dbReference type="NCBI Taxonomy" id="297536"/>
    <lineage>
        <taxon>Bacteria</taxon>
        <taxon>Bacillati</taxon>
        <taxon>Actinomycetota</taxon>
        <taxon>Actinomycetes</taxon>
        <taxon>Micrococcales</taxon>
        <taxon>Intrasporangiaceae</taxon>
        <taxon>Oryzihumus</taxon>
    </lineage>
</organism>
<dbReference type="AlphaFoldDB" id="A0A542ZHU6"/>
<keyword evidence="1" id="KW-0472">Membrane</keyword>
<dbReference type="GO" id="GO:0016747">
    <property type="term" value="F:acyltransferase activity, transferring groups other than amino-acyl groups"/>
    <property type="evidence" value="ECO:0007669"/>
    <property type="project" value="TreeGrafter"/>
</dbReference>
<dbReference type="InterPro" id="IPR029058">
    <property type="entry name" value="AB_hydrolase_fold"/>
</dbReference>
<dbReference type="Gene3D" id="3.40.50.1820">
    <property type="entry name" value="alpha/beta hydrolase"/>
    <property type="match status" value="1"/>
</dbReference>
<gene>
    <name evidence="2" type="ORF">FB474_1096</name>
</gene>
<dbReference type="EMBL" id="VFOQ01000001">
    <property type="protein sequence ID" value="TQL59730.1"/>
    <property type="molecule type" value="Genomic_DNA"/>
</dbReference>
<sequence>MFSLTGWPFMALVVLATTAAFVALVVWWPSLSGRGWRRFAGRAGLLLGVNVLVLLTAATQLNAQFLYFADWTDLEGALSGTVTTTTLQRGATATDAASRAVAGAAAQRATGRLPALATTTDGSGDLLYTVRGPRSGVTGLVVVRLPAGYASHANASVRYPVLETFHGYPGSPFTWVRSMGLGSALAHQVAAHRMRPALIVSPDLQVPAGADTECVNGRPGTPQMETWLTRDVPEWVARTFRVSTNRSSWATIGISSGGWCAAMAAMLHPAQYSAAVVMGGYFRPELGPSYEPYAPGSALARRYDLVALTRRRPAPVALWMETSHTDPVSYTSSAELLKVARPPLAIDATVLQHAGHRAAVWLGLLPGALGWLGLNVPGFAPTS</sequence>
<dbReference type="Proteomes" id="UP000319514">
    <property type="component" value="Unassembled WGS sequence"/>
</dbReference>
<feature type="transmembrane region" description="Helical" evidence="1">
    <location>
        <begin position="39"/>
        <end position="58"/>
    </location>
</feature>
<feature type="transmembrane region" description="Helical" evidence="1">
    <location>
        <begin position="6"/>
        <end position="27"/>
    </location>
</feature>
<comment type="caution">
    <text evidence="2">The sequence shown here is derived from an EMBL/GenBank/DDBJ whole genome shotgun (WGS) entry which is preliminary data.</text>
</comment>
<keyword evidence="3" id="KW-1185">Reference proteome</keyword>
<evidence type="ECO:0000313" key="2">
    <source>
        <dbReference type="EMBL" id="TQL59730.1"/>
    </source>
</evidence>
<proteinExistence type="predicted"/>
<keyword evidence="1" id="KW-1133">Transmembrane helix</keyword>
<accession>A0A542ZHU6</accession>